<name>A0A3B0WA08_9ZZZZ</name>
<evidence type="ECO:0000313" key="7">
    <source>
        <dbReference type="EMBL" id="VAW52758.1"/>
    </source>
</evidence>
<evidence type="ECO:0000259" key="6">
    <source>
        <dbReference type="Pfam" id="PF17188"/>
    </source>
</evidence>
<gene>
    <name evidence="7" type="ORF">MNBD_GAMMA07-1869</name>
</gene>
<dbReference type="InterPro" id="IPR038484">
    <property type="entry name" value="MucB/RseB_C_sf"/>
</dbReference>
<dbReference type="Gene3D" id="2.50.20.10">
    <property type="entry name" value="Lipoprotein localisation LolA/LolB/LppX"/>
    <property type="match status" value="1"/>
</dbReference>
<proteinExistence type="inferred from homology"/>
<dbReference type="CDD" id="cd16327">
    <property type="entry name" value="RseB"/>
    <property type="match status" value="1"/>
</dbReference>
<dbReference type="EMBL" id="UOFF01000006">
    <property type="protein sequence ID" value="VAW52758.1"/>
    <property type="molecule type" value="Genomic_DNA"/>
</dbReference>
<dbReference type="Pfam" id="PF17188">
    <property type="entry name" value="MucB_RseB_C"/>
    <property type="match status" value="1"/>
</dbReference>
<accession>A0A3B0WA08</accession>
<dbReference type="GO" id="GO:0045152">
    <property type="term" value="F:antisigma factor binding"/>
    <property type="evidence" value="ECO:0007669"/>
    <property type="project" value="TreeGrafter"/>
</dbReference>
<evidence type="ECO:0000256" key="2">
    <source>
        <dbReference type="ARBA" id="ARBA00008150"/>
    </source>
</evidence>
<organism evidence="7">
    <name type="scientific">hydrothermal vent metagenome</name>
    <dbReference type="NCBI Taxonomy" id="652676"/>
    <lineage>
        <taxon>unclassified sequences</taxon>
        <taxon>metagenomes</taxon>
        <taxon>ecological metagenomes</taxon>
    </lineage>
</organism>
<dbReference type="AlphaFoldDB" id="A0A3B0WA08"/>
<dbReference type="GO" id="GO:0032885">
    <property type="term" value="P:regulation of polysaccharide biosynthetic process"/>
    <property type="evidence" value="ECO:0007669"/>
    <property type="project" value="TreeGrafter"/>
</dbReference>
<dbReference type="InterPro" id="IPR033434">
    <property type="entry name" value="MucB/RseB_N"/>
</dbReference>
<evidence type="ECO:0000256" key="3">
    <source>
        <dbReference type="ARBA" id="ARBA00022729"/>
    </source>
</evidence>
<dbReference type="GO" id="GO:0030288">
    <property type="term" value="C:outer membrane-bounded periplasmic space"/>
    <property type="evidence" value="ECO:0007669"/>
    <property type="project" value="TreeGrafter"/>
</dbReference>
<feature type="domain" description="MucB/RseB C-terminal" evidence="6">
    <location>
        <begin position="219"/>
        <end position="313"/>
    </location>
</feature>
<sequence length="316" mass="35722">MSLFKIICSIILLLTSLTVSAESIDQWLDKMSQAMKQQNFKGTLIIRQGDSLQAIEVRQGMSNGQSWQTLESKTGEDQIIFRKNGQVTTIFPSKKLVTITEANKTGSAQQTLHPVLPKNRDKLKKLYTLILGAEARVANKITQKISVIPRDKHRYGYTFWLDKQSGLLLKCDLISNKGRVIEQQMYSDIELLASEPVNQINEFEIAKYRKMRLSNTNDENSKKWRAQQIPMGFVLKRSVKIALQKPTYHMVFSDGMASVSVFIETAREKKTSPVGRSHMGPVNAYSSFFDNTYVTAIGEVPPSTVQMIAQSIRPVQ</sequence>
<dbReference type="InterPro" id="IPR005588">
    <property type="entry name" value="MucB_RseB"/>
</dbReference>
<reference evidence="7" key="1">
    <citation type="submission" date="2018-06" db="EMBL/GenBank/DDBJ databases">
        <authorList>
            <person name="Zhirakovskaya E."/>
        </authorList>
    </citation>
    <scope>NUCLEOTIDE SEQUENCE</scope>
</reference>
<keyword evidence="4" id="KW-0574">Periplasm</keyword>
<evidence type="ECO:0008006" key="8">
    <source>
        <dbReference type="Google" id="ProtNLM"/>
    </source>
</evidence>
<evidence type="ECO:0000256" key="4">
    <source>
        <dbReference type="ARBA" id="ARBA00022764"/>
    </source>
</evidence>
<feature type="domain" description="MucB/RseB N-terminal" evidence="5">
    <location>
        <begin position="25"/>
        <end position="193"/>
    </location>
</feature>
<evidence type="ECO:0000259" key="5">
    <source>
        <dbReference type="Pfam" id="PF03888"/>
    </source>
</evidence>
<dbReference type="InterPro" id="IPR033436">
    <property type="entry name" value="MucB/RseB_C"/>
</dbReference>
<dbReference type="PANTHER" id="PTHR38782:SF1">
    <property type="entry name" value="SIGMA-E FACTOR REGULATORY PROTEIN RSEB"/>
    <property type="match status" value="1"/>
</dbReference>
<protein>
    <recommendedName>
        <fullName evidence="8">Sigma factor RpoE negative regulatory protein RseB</fullName>
    </recommendedName>
</protein>
<comment type="similarity">
    <text evidence="2">Belongs to the RseB family.</text>
</comment>
<dbReference type="PIRSF" id="PIRSF005427">
    <property type="entry name" value="RseB"/>
    <property type="match status" value="1"/>
</dbReference>
<comment type="subcellular location">
    <subcellularLocation>
        <location evidence="1">Periplasm</location>
    </subcellularLocation>
</comment>
<dbReference type="Pfam" id="PF03888">
    <property type="entry name" value="MucB_RseB"/>
    <property type="match status" value="1"/>
</dbReference>
<dbReference type="PANTHER" id="PTHR38782">
    <property type="match status" value="1"/>
</dbReference>
<evidence type="ECO:0000256" key="1">
    <source>
        <dbReference type="ARBA" id="ARBA00004418"/>
    </source>
</evidence>
<dbReference type="Gene3D" id="3.30.200.100">
    <property type="entry name" value="MucB/RseB, C-terminal domain"/>
    <property type="match status" value="1"/>
</dbReference>
<keyword evidence="3" id="KW-0732">Signal</keyword>